<feature type="compositionally biased region" description="Acidic residues" evidence="2">
    <location>
        <begin position="53"/>
        <end position="70"/>
    </location>
</feature>
<gene>
    <name evidence="4" type="ORF">LshimejAT787_1602550</name>
</gene>
<dbReference type="Proteomes" id="UP001063166">
    <property type="component" value="Unassembled WGS sequence"/>
</dbReference>
<feature type="coiled-coil region" evidence="1">
    <location>
        <begin position="267"/>
        <end position="344"/>
    </location>
</feature>
<keyword evidence="1" id="KW-0175">Coiled coil</keyword>
<keyword evidence="5" id="KW-1185">Reference proteome</keyword>
<reference evidence="4" key="1">
    <citation type="submission" date="2022-07" db="EMBL/GenBank/DDBJ databases">
        <title>The genome of Lyophyllum shimeji provides insight into the initial evolution of ectomycorrhizal fungal genome.</title>
        <authorList>
            <person name="Kobayashi Y."/>
            <person name="Shibata T."/>
            <person name="Hirakawa H."/>
            <person name="Shigenobu S."/>
            <person name="Nishiyama T."/>
            <person name="Yamada A."/>
            <person name="Hasebe M."/>
            <person name="Kawaguchi M."/>
        </authorList>
    </citation>
    <scope>NUCLEOTIDE SEQUENCE</scope>
    <source>
        <strain evidence="4">AT787</strain>
    </source>
</reference>
<sequence>MDGTPFTTHITLNGTAGTAGSVTSSDSTKGCAVMSDIDEGTPERDAQRRPMVYDDESGSEQSAEDDDEVTLQEPHHLRRKEPPLAPINTSNLPPNDGSSSSPVSPNSRAWYEFDLAVVVALVSPIGNWLTGGDHIKNVFLIILLIFYLHQIIEIPWELYRKARPRRRAPDLPASTAEDRYKQIATSELRVLEFFFLSLTALSPFLGAMFLRYATAAVIGQESVSWFSTALFVLATGMRPWSHVVERFRQRTEDLHDVVHYPSPDLSAEDMRLQMAEMVKRVEHLERALAKAQTRLVDATDEVYEYVDEAVTAVDRTVKRQERKYEKQEAKMQAMEMTLEGLNGKGKGKAGLKINTTPPTPPSLLASILPDWMSASSPHRGIHTVSPSHSPTSRNSMRSFPSSSTIHLETIPEEDTTKYPVLAQPVNLTSLVLSRIGYFATMPLRAVVRMILRRY</sequence>
<feature type="compositionally biased region" description="Polar residues" evidence="2">
    <location>
        <begin position="1"/>
        <end position="28"/>
    </location>
</feature>
<comment type="caution">
    <text evidence="4">The sequence shown here is derived from an EMBL/GenBank/DDBJ whole genome shotgun (WGS) entry which is preliminary data.</text>
</comment>
<evidence type="ECO:0000313" key="4">
    <source>
        <dbReference type="EMBL" id="GLB44325.1"/>
    </source>
</evidence>
<feature type="compositionally biased region" description="Low complexity" evidence="2">
    <location>
        <begin position="93"/>
        <end position="103"/>
    </location>
</feature>
<feature type="region of interest" description="Disordered" evidence="2">
    <location>
        <begin position="377"/>
        <end position="400"/>
    </location>
</feature>
<evidence type="ECO:0000256" key="1">
    <source>
        <dbReference type="SAM" id="Coils"/>
    </source>
</evidence>
<dbReference type="AlphaFoldDB" id="A0A9P3PWL3"/>
<protein>
    <submittedName>
        <fullName evidence="4">Uncharacterized protein</fullName>
    </submittedName>
</protein>
<dbReference type="PANTHER" id="PTHR42032">
    <property type="entry name" value="YALI0E30679P"/>
    <property type="match status" value="1"/>
</dbReference>
<proteinExistence type="predicted"/>
<organism evidence="4 5">
    <name type="scientific">Lyophyllum shimeji</name>
    <name type="common">Hon-shimeji</name>
    <name type="synonym">Tricholoma shimeji</name>
    <dbReference type="NCBI Taxonomy" id="47721"/>
    <lineage>
        <taxon>Eukaryota</taxon>
        <taxon>Fungi</taxon>
        <taxon>Dikarya</taxon>
        <taxon>Basidiomycota</taxon>
        <taxon>Agaricomycotina</taxon>
        <taxon>Agaricomycetes</taxon>
        <taxon>Agaricomycetidae</taxon>
        <taxon>Agaricales</taxon>
        <taxon>Tricholomatineae</taxon>
        <taxon>Lyophyllaceae</taxon>
        <taxon>Lyophyllum</taxon>
    </lineage>
</organism>
<evidence type="ECO:0000256" key="2">
    <source>
        <dbReference type="SAM" id="MobiDB-lite"/>
    </source>
</evidence>
<evidence type="ECO:0000256" key="3">
    <source>
        <dbReference type="SAM" id="Phobius"/>
    </source>
</evidence>
<feature type="region of interest" description="Disordered" evidence="2">
    <location>
        <begin position="1"/>
        <end position="103"/>
    </location>
</feature>
<keyword evidence="3" id="KW-0812">Transmembrane</keyword>
<evidence type="ECO:0000313" key="5">
    <source>
        <dbReference type="Proteomes" id="UP001063166"/>
    </source>
</evidence>
<accession>A0A9P3PWL3</accession>
<dbReference type="OrthoDB" id="10263751at2759"/>
<feature type="transmembrane region" description="Helical" evidence="3">
    <location>
        <begin position="138"/>
        <end position="159"/>
    </location>
</feature>
<name>A0A9P3PWL3_LYOSH</name>
<feature type="compositionally biased region" description="Basic and acidic residues" evidence="2">
    <location>
        <begin position="41"/>
        <end position="52"/>
    </location>
</feature>
<feature type="transmembrane region" description="Helical" evidence="3">
    <location>
        <begin position="190"/>
        <end position="210"/>
    </location>
</feature>
<dbReference type="PANTHER" id="PTHR42032:SF1">
    <property type="entry name" value="YALI0E30679P"/>
    <property type="match status" value="1"/>
</dbReference>
<keyword evidence="3" id="KW-0472">Membrane</keyword>
<dbReference type="EMBL" id="BRPK01000016">
    <property type="protein sequence ID" value="GLB44325.1"/>
    <property type="molecule type" value="Genomic_DNA"/>
</dbReference>
<keyword evidence="3" id="KW-1133">Transmembrane helix</keyword>